<dbReference type="Gene3D" id="3.20.20.70">
    <property type="entry name" value="Aldolase class I"/>
    <property type="match status" value="1"/>
</dbReference>
<dbReference type="GO" id="GO:0009228">
    <property type="term" value="P:thiamine biosynthetic process"/>
    <property type="evidence" value="ECO:0007669"/>
    <property type="project" value="UniProtKB-KW"/>
</dbReference>
<dbReference type="InterPro" id="IPR036206">
    <property type="entry name" value="ThiamineP_synth_sf"/>
</dbReference>
<dbReference type="EMBL" id="FPHG01000038">
    <property type="protein sequence ID" value="SFV59390.1"/>
    <property type="molecule type" value="Genomic_DNA"/>
</dbReference>
<gene>
    <name evidence="4" type="ORF">MNB_SV-9-741</name>
</gene>
<proteinExistence type="predicted"/>
<dbReference type="GO" id="GO:0005737">
    <property type="term" value="C:cytoplasm"/>
    <property type="evidence" value="ECO:0007669"/>
    <property type="project" value="TreeGrafter"/>
</dbReference>
<keyword evidence="2" id="KW-0784">Thiamine biosynthesis</keyword>
<feature type="domain" description="Thiamine phosphate synthase/TenI" evidence="3">
    <location>
        <begin position="4"/>
        <end position="176"/>
    </location>
</feature>
<dbReference type="GO" id="GO:0004789">
    <property type="term" value="F:thiamine-phosphate diphosphorylase activity"/>
    <property type="evidence" value="ECO:0007669"/>
    <property type="project" value="UniProtKB-EC"/>
</dbReference>
<dbReference type="AlphaFoldDB" id="A0A1W1C0M9"/>
<keyword evidence="4" id="KW-0808">Transferase</keyword>
<dbReference type="PANTHER" id="PTHR20857">
    <property type="entry name" value="THIAMINE-PHOSPHATE PYROPHOSPHORYLASE"/>
    <property type="match status" value="1"/>
</dbReference>
<dbReference type="Pfam" id="PF02581">
    <property type="entry name" value="TMP-TENI"/>
    <property type="match status" value="1"/>
</dbReference>
<evidence type="ECO:0000259" key="3">
    <source>
        <dbReference type="Pfam" id="PF02581"/>
    </source>
</evidence>
<dbReference type="InterPro" id="IPR013785">
    <property type="entry name" value="Aldolase_TIM"/>
</dbReference>
<dbReference type="CDD" id="cd00564">
    <property type="entry name" value="TMP_TenI"/>
    <property type="match status" value="1"/>
</dbReference>
<comment type="pathway">
    <text evidence="1">Cofactor biosynthesis; thiamine diphosphate biosynthesis.</text>
</comment>
<reference evidence="4" key="1">
    <citation type="submission" date="2016-10" db="EMBL/GenBank/DDBJ databases">
        <authorList>
            <person name="de Groot N.N."/>
        </authorList>
    </citation>
    <scope>NUCLEOTIDE SEQUENCE</scope>
</reference>
<evidence type="ECO:0000313" key="4">
    <source>
        <dbReference type="EMBL" id="SFV59390.1"/>
    </source>
</evidence>
<dbReference type="EC" id="2.5.1.3" evidence="4"/>
<organism evidence="4">
    <name type="scientific">hydrothermal vent metagenome</name>
    <dbReference type="NCBI Taxonomy" id="652676"/>
    <lineage>
        <taxon>unclassified sequences</taxon>
        <taxon>metagenomes</taxon>
        <taxon>ecological metagenomes</taxon>
    </lineage>
</organism>
<evidence type="ECO:0000256" key="1">
    <source>
        <dbReference type="ARBA" id="ARBA00004948"/>
    </source>
</evidence>
<dbReference type="PANTHER" id="PTHR20857:SF15">
    <property type="entry name" value="THIAMINE-PHOSPHATE SYNTHASE"/>
    <property type="match status" value="1"/>
</dbReference>
<dbReference type="InterPro" id="IPR022998">
    <property type="entry name" value="ThiamineP_synth_TenI"/>
</dbReference>
<protein>
    <submittedName>
        <fullName evidence="4">Thiamin-phosphate pyrophosphorylase</fullName>
        <ecNumber evidence="4">2.5.1.3</ecNumber>
    </submittedName>
</protein>
<dbReference type="SUPFAM" id="SSF51391">
    <property type="entry name" value="Thiamin phosphate synthase"/>
    <property type="match status" value="1"/>
</dbReference>
<name>A0A1W1C0M9_9ZZZZ</name>
<accession>A0A1W1C0M9</accession>
<sequence>MIAYAITDPSTLSFKSLERDLNKFSIKSDIIVYRDKKSKNYKQNAKLFIKEARKYPFQKILLHTDLELAIDLKADGIHLTSQQLNDIKIAKKSHLFVIISTHTQNEALKAEELGADMITYSPIFNTPNKGEPIGLKALNDLYKIINIPIIALGGIITKEHIKSCKENGASGFASIRYFK</sequence>
<evidence type="ECO:0000256" key="2">
    <source>
        <dbReference type="ARBA" id="ARBA00022977"/>
    </source>
</evidence>